<keyword evidence="2" id="KW-1185">Reference proteome</keyword>
<gene>
    <name evidence="1" type="ORF">CmNV_045</name>
</gene>
<organism evidence="1 2">
    <name type="scientific">Carcinus maenas nudivirus</name>
    <dbReference type="NCBI Taxonomy" id="2880837"/>
    <lineage>
        <taxon>Viruses</taxon>
        <taxon>Viruses incertae sedis</taxon>
        <taxon>Naldaviricetes</taxon>
        <taxon>Lefavirales</taxon>
        <taxon>Nudiviridae</taxon>
        <taxon>Gammanudivirus</taxon>
        <taxon>Gammanudivirus cameanadis</taxon>
    </lineage>
</organism>
<evidence type="ECO:0000313" key="1">
    <source>
        <dbReference type="EMBL" id="UBZ25636.1"/>
    </source>
</evidence>
<dbReference type="EMBL" id="MZ311578">
    <property type="protein sequence ID" value="UBZ25636.1"/>
    <property type="molecule type" value="Genomic_DNA"/>
</dbReference>
<proteinExistence type="predicted"/>
<reference evidence="1" key="1">
    <citation type="journal article" date="2021" name="Viruses">
        <title>Identification and Full Characterisation of Two Novel Crustacean Infecting Members of the Family Nudiviridae Provides Support for Two Subfamilies.</title>
        <authorList>
            <person name="Bateman K.S."/>
            <person name="Kerr R."/>
            <person name="Stentiford G.D."/>
            <person name="Bean T.P."/>
            <person name="Hooper C."/>
            <person name="Van Eynde B."/>
            <person name="Delbare D."/>
            <person name="Bojko J."/>
            <person name="Christiaens O."/>
            <person name="Taning C.N.T."/>
            <person name="Smagghe G."/>
            <person name="van Oers M.M."/>
            <person name="van Aerle R."/>
        </authorList>
    </citation>
    <scope>NUCLEOTIDE SEQUENCE</scope>
    <source>
        <strain evidence="1">AN2</strain>
    </source>
</reference>
<accession>A0AAE8Y0T4</accession>
<sequence>MRTVGRKHRNSVTFNDEVTTYWVDGDNSDRLCTQLLDKNRFMMRIARTGDLLRKCIFKIRIAQFDVIYRDCVSSKGKTGTEEDV</sequence>
<evidence type="ECO:0000313" key="2">
    <source>
        <dbReference type="Proteomes" id="UP000830962"/>
    </source>
</evidence>
<name>A0AAE8Y0T4_9VIRU</name>
<dbReference type="Proteomes" id="UP000830962">
    <property type="component" value="Segment"/>
</dbReference>
<protein>
    <submittedName>
        <fullName evidence="1">Uncharacterized protein</fullName>
    </submittedName>
</protein>